<keyword evidence="2" id="KW-0472">Membrane</keyword>
<feature type="transmembrane region" description="Helical" evidence="2">
    <location>
        <begin position="116"/>
        <end position="139"/>
    </location>
</feature>
<feature type="compositionally biased region" description="Pro residues" evidence="1">
    <location>
        <begin position="348"/>
        <end position="358"/>
    </location>
</feature>
<feature type="compositionally biased region" description="Polar residues" evidence="1">
    <location>
        <begin position="396"/>
        <end position="408"/>
    </location>
</feature>
<dbReference type="EMBL" id="KN817593">
    <property type="protein sequence ID" value="KJA18155.1"/>
    <property type="molecule type" value="Genomic_DNA"/>
</dbReference>
<feature type="compositionally biased region" description="Low complexity" evidence="1">
    <location>
        <begin position="1"/>
        <end position="25"/>
    </location>
</feature>
<evidence type="ECO:0000256" key="1">
    <source>
        <dbReference type="SAM" id="MobiDB-lite"/>
    </source>
</evidence>
<feature type="compositionally biased region" description="Low complexity" evidence="1">
    <location>
        <begin position="37"/>
        <end position="47"/>
    </location>
</feature>
<feature type="region of interest" description="Disordered" evidence="1">
    <location>
        <begin position="262"/>
        <end position="409"/>
    </location>
</feature>
<dbReference type="Proteomes" id="UP000054270">
    <property type="component" value="Unassembled WGS sequence"/>
</dbReference>
<feature type="compositionally biased region" description="Polar residues" evidence="1">
    <location>
        <begin position="483"/>
        <end position="494"/>
    </location>
</feature>
<keyword evidence="2" id="KW-1133">Transmembrane helix</keyword>
<evidence type="ECO:0000256" key="2">
    <source>
        <dbReference type="SAM" id="Phobius"/>
    </source>
</evidence>
<reference evidence="4" key="1">
    <citation type="submission" date="2014-04" db="EMBL/GenBank/DDBJ databases">
        <title>Evolutionary Origins and Diversification of the Mycorrhizal Mutualists.</title>
        <authorList>
            <consortium name="DOE Joint Genome Institute"/>
            <consortium name="Mycorrhizal Genomics Consortium"/>
            <person name="Kohler A."/>
            <person name="Kuo A."/>
            <person name="Nagy L.G."/>
            <person name="Floudas D."/>
            <person name="Copeland A."/>
            <person name="Barry K.W."/>
            <person name="Cichocki N."/>
            <person name="Veneault-Fourrey C."/>
            <person name="LaButti K."/>
            <person name="Lindquist E.A."/>
            <person name="Lipzen A."/>
            <person name="Lundell T."/>
            <person name="Morin E."/>
            <person name="Murat C."/>
            <person name="Riley R."/>
            <person name="Ohm R."/>
            <person name="Sun H."/>
            <person name="Tunlid A."/>
            <person name="Henrissat B."/>
            <person name="Grigoriev I.V."/>
            <person name="Hibbett D.S."/>
            <person name="Martin F."/>
        </authorList>
    </citation>
    <scope>NUCLEOTIDE SEQUENCE [LARGE SCALE GENOMIC DNA]</scope>
    <source>
        <strain evidence="4">FD-334 SS-4</strain>
    </source>
</reference>
<feature type="region of interest" description="Disordered" evidence="1">
    <location>
        <begin position="451"/>
        <end position="494"/>
    </location>
</feature>
<evidence type="ECO:0000313" key="3">
    <source>
        <dbReference type="EMBL" id="KJA18155.1"/>
    </source>
</evidence>
<proteinExistence type="predicted"/>
<keyword evidence="2" id="KW-0812">Transmembrane</keyword>
<gene>
    <name evidence="3" type="ORF">HYPSUDRAFT_70178</name>
</gene>
<organism evidence="3 4">
    <name type="scientific">Hypholoma sublateritium (strain FD-334 SS-4)</name>
    <dbReference type="NCBI Taxonomy" id="945553"/>
    <lineage>
        <taxon>Eukaryota</taxon>
        <taxon>Fungi</taxon>
        <taxon>Dikarya</taxon>
        <taxon>Basidiomycota</taxon>
        <taxon>Agaricomycotina</taxon>
        <taxon>Agaricomycetes</taxon>
        <taxon>Agaricomycetidae</taxon>
        <taxon>Agaricales</taxon>
        <taxon>Agaricineae</taxon>
        <taxon>Strophariaceae</taxon>
        <taxon>Hypholoma</taxon>
    </lineage>
</organism>
<feature type="region of interest" description="Disordered" evidence="1">
    <location>
        <begin position="1"/>
        <end position="47"/>
    </location>
</feature>
<evidence type="ECO:0000313" key="4">
    <source>
        <dbReference type="Proteomes" id="UP000054270"/>
    </source>
</evidence>
<dbReference type="OrthoDB" id="3051103at2759"/>
<protein>
    <submittedName>
        <fullName evidence="3">Uncharacterized protein</fullName>
    </submittedName>
</protein>
<dbReference type="AlphaFoldDB" id="A0A0D2PD57"/>
<keyword evidence="4" id="KW-1185">Reference proteome</keyword>
<sequence length="494" mass="51979">MTESFSSTLFNNTTTTVLSDAASRPSPAPGARPPGSGPSSASDGSILRTTISPSTSNTTISITSESTPIALATNLVTTSVAPSSSVLSSAAPTQSVIHPAQNTSHGSGIHLSTLNIVAIAVSGGILLILIVGLAIYLCLRRRRSRLKRQNGAPSQNVGTDTMEKYAMASEYARLKYPDSAPQYQAGSPGTKITLPFLRTSFDDIRRTSRYSSEFVHYQDSPPSPFVNGEVETTHQPLAHAISLADATPFAEHMDEAQLDAAPAALPNPHPYMNPSQLPPISIPSSYRPPVRKPTTGKRVSRRSSKHTYRAIDNGDQSDVDSASMYSQASAYTLRSAPSAEDPTASPGHPGPFSAPLPTPTRIASDRNSNASTIRPEDLPRAMSAAEAEPPAVLLQRTPSEPGTDTTGELSRENTVVVAQLLKSRSRAEVQPTRSASIVSHIERQGSIRPALAPAAEGGGDIRTLRALRKSRGGASTGKAIPLSSPSNPSPTDGQ</sequence>
<name>A0A0D2PD57_HYPSF</name>
<feature type="compositionally biased region" description="Pro residues" evidence="1">
    <location>
        <begin position="265"/>
        <end position="281"/>
    </location>
</feature>
<accession>A0A0D2PD57</accession>
<feature type="compositionally biased region" description="Pro residues" evidence="1">
    <location>
        <begin position="26"/>
        <end position="36"/>
    </location>
</feature>
<feature type="compositionally biased region" description="Basic residues" evidence="1">
    <location>
        <begin position="294"/>
        <end position="308"/>
    </location>
</feature>
<feature type="compositionally biased region" description="Polar residues" evidence="1">
    <location>
        <begin position="314"/>
        <end position="332"/>
    </location>
</feature>